<dbReference type="Pfam" id="PF20247">
    <property type="entry name" value="DUF6602"/>
    <property type="match status" value="1"/>
</dbReference>
<name>A0A853DB51_9MICO</name>
<evidence type="ECO:0000313" key="2">
    <source>
        <dbReference type="EMBL" id="NYJ73183.1"/>
    </source>
</evidence>
<comment type="caution">
    <text evidence="2">The sequence shown here is derived from an EMBL/GenBank/DDBJ whole genome shotgun (WGS) entry which is preliminary data.</text>
</comment>
<sequence length="323" mass="36539">MTEQHRLREWMAAADREIQENYAENHAKAREPKRIQQTGHAAERAWGQLLERWLPPQYEIAYRRYILPEIEVDEYEIRETDIVILRPGYPQALRNKEEVLAAGVLAAFSVKLTLDGPGLAEGIAEAANIRRHTASRLGTPRQELTQPFRYGVLSHSHRLGQNPRKNLNNRYVAEDGIHASHPRESLDLVCVADLGVWAKLTATWMPVWDEAQRAIGNLVADHYSVQTMLMEEVTSLSEPKGEWPPPSQLSPLTVFISSLYSFLAQEDDTAEPFYRGLIGSGLSAAGWGTGREWQPAKAYSETTLASLPNRLVNGRDREWGMVY</sequence>
<evidence type="ECO:0000259" key="1">
    <source>
        <dbReference type="Pfam" id="PF20247"/>
    </source>
</evidence>
<proteinExistence type="predicted"/>
<organism evidence="2 3">
    <name type="scientific">Allobranchiibius huperziae</name>
    <dbReference type="NCBI Taxonomy" id="1874116"/>
    <lineage>
        <taxon>Bacteria</taxon>
        <taxon>Bacillati</taxon>
        <taxon>Actinomycetota</taxon>
        <taxon>Actinomycetes</taxon>
        <taxon>Micrococcales</taxon>
        <taxon>Dermacoccaceae</taxon>
        <taxon>Allobranchiibius</taxon>
    </lineage>
</organism>
<accession>A0A853DB51</accession>
<evidence type="ECO:0000313" key="3">
    <source>
        <dbReference type="Proteomes" id="UP000571817"/>
    </source>
</evidence>
<keyword evidence="3" id="KW-1185">Reference proteome</keyword>
<dbReference type="InterPro" id="IPR046537">
    <property type="entry name" value="DUF6602"/>
</dbReference>
<dbReference type="AlphaFoldDB" id="A0A853DB51"/>
<dbReference type="EMBL" id="JACCFW010000001">
    <property type="protein sequence ID" value="NYJ73183.1"/>
    <property type="molecule type" value="Genomic_DNA"/>
</dbReference>
<protein>
    <recommendedName>
        <fullName evidence="1">DUF6602 domain-containing protein</fullName>
    </recommendedName>
</protein>
<dbReference type="Proteomes" id="UP000571817">
    <property type="component" value="Unassembled WGS sequence"/>
</dbReference>
<dbReference type="RefSeq" id="WP_179478284.1">
    <property type="nucleotide sequence ID" value="NZ_JACCFW010000001.1"/>
</dbReference>
<reference evidence="2 3" key="1">
    <citation type="submission" date="2020-07" db="EMBL/GenBank/DDBJ databases">
        <title>Sequencing the genomes of 1000 actinobacteria strains.</title>
        <authorList>
            <person name="Klenk H.-P."/>
        </authorList>
    </citation>
    <scope>NUCLEOTIDE SEQUENCE [LARGE SCALE GENOMIC DNA]</scope>
    <source>
        <strain evidence="2 3">DSM 29531</strain>
    </source>
</reference>
<gene>
    <name evidence="2" type="ORF">HNR15_000146</name>
</gene>
<feature type="domain" description="DUF6602" evidence="1">
    <location>
        <begin position="33"/>
        <end position="131"/>
    </location>
</feature>